<evidence type="ECO:0000313" key="2">
    <source>
        <dbReference type="EMBL" id="GMF59883.1"/>
    </source>
</evidence>
<sequence length="174" mass="18461">MVAPVGKTPRHTLTPEAKEKCLEVLRRERRVRRAEEKVERARAAAVTPQKKAAAKTTAAAANNASAEAKQTAAETKTDSEEATTAAAEEIAAAEEEWVAPAEAKEPGKAQKVPTWKKAPDETPPMWRSGSAPVTPAAVVVGSSCGRGCRYGAKHRGEDCRGGDTRGGSDSRWVT</sequence>
<comment type="caution">
    <text evidence="2">The sequence shown here is derived from an EMBL/GenBank/DDBJ whole genome shotgun (WGS) entry which is preliminary data.</text>
</comment>
<feature type="compositionally biased region" description="Basic and acidic residues" evidence="1">
    <location>
        <begin position="154"/>
        <end position="168"/>
    </location>
</feature>
<reference evidence="2" key="1">
    <citation type="submission" date="2023-04" db="EMBL/GenBank/DDBJ databases">
        <title>Phytophthora fragariaefolia NBRC 109709.</title>
        <authorList>
            <person name="Ichikawa N."/>
            <person name="Sato H."/>
            <person name="Tonouchi N."/>
        </authorList>
    </citation>
    <scope>NUCLEOTIDE SEQUENCE</scope>
    <source>
        <strain evidence="2">NBRC 109709</strain>
    </source>
</reference>
<feature type="region of interest" description="Disordered" evidence="1">
    <location>
        <begin position="150"/>
        <end position="174"/>
    </location>
</feature>
<feature type="compositionally biased region" description="Basic and acidic residues" evidence="1">
    <location>
        <begin position="33"/>
        <end position="42"/>
    </location>
</feature>
<feature type="compositionally biased region" description="Low complexity" evidence="1">
    <location>
        <begin position="43"/>
        <end position="74"/>
    </location>
</feature>
<feature type="region of interest" description="Disordered" evidence="1">
    <location>
        <begin position="31"/>
        <end position="134"/>
    </location>
</feature>
<evidence type="ECO:0000256" key="1">
    <source>
        <dbReference type="SAM" id="MobiDB-lite"/>
    </source>
</evidence>
<dbReference type="EMBL" id="BSXT01005145">
    <property type="protein sequence ID" value="GMF59883.1"/>
    <property type="molecule type" value="Genomic_DNA"/>
</dbReference>
<evidence type="ECO:0000313" key="3">
    <source>
        <dbReference type="Proteomes" id="UP001165121"/>
    </source>
</evidence>
<accession>A0A9W6YDW3</accession>
<organism evidence="2 3">
    <name type="scientific">Phytophthora fragariaefolia</name>
    <dbReference type="NCBI Taxonomy" id="1490495"/>
    <lineage>
        <taxon>Eukaryota</taxon>
        <taxon>Sar</taxon>
        <taxon>Stramenopiles</taxon>
        <taxon>Oomycota</taxon>
        <taxon>Peronosporomycetes</taxon>
        <taxon>Peronosporales</taxon>
        <taxon>Peronosporaceae</taxon>
        <taxon>Phytophthora</taxon>
    </lineage>
</organism>
<gene>
    <name evidence="2" type="ORF">Pfra01_002596500</name>
</gene>
<dbReference type="AlphaFoldDB" id="A0A9W6YDW3"/>
<keyword evidence="3" id="KW-1185">Reference proteome</keyword>
<protein>
    <submittedName>
        <fullName evidence="2">Unnamed protein product</fullName>
    </submittedName>
</protein>
<dbReference type="Proteomes" id="UP001165121">
    <property type="component" value="Unassembled WGS sequence"/>
</dbReference>
<name>A0A9W6YDW3_9STRA</name>
<proteinExistence type="predicted"/>